<accession>A0ACC1NYU3</accession>
<dbReference type="Proteomes" id="UP001143910">
    <property type="component" value="Unassembled WGS sequence"/>
</dbReference>
<name>A0ACC1NYU3_9HYPO</name>
<gene>
    <name evidence="1" type="ORF">NQ176_g182</name>
</gene>
<reference evidence="1" key="1">
    <citation type="submission" date="2022-08" db="EMBL/GenBank/DDBJ databases">
        <title>Genome Sequence of Lecanicillium fungicola.</title>
        <authorList>
            <person name="Buettner E."/>
        </authorList>
    </citation>
    <scope>NUCLEOTIDE SEQUENCE</scope>
    <source>
        <strain evidence="1">Babe33</strain>
    </source>
</reference>
<sequence length="250" mass="26843">MQYFTALILAAAITGTQAVSIPSGGKAATVILRSAAQDLATQTSFGGVNREESGPTGSSGPYESVELNVNPQLVNKALRCQILDKHDAPIVVTRGANVDVTFSDADKGPWKFQKGATKVVKVICDPAFKPAAQHVGRLAKDTSIRVTLTDGNLATQTPFKKAGLYREMQSPVGSSGPFNSVTLSLGKNVQKKDLRCQVLDERNRPITVQRGKNVDVTFADGNLGPWKFLKPTFTKITKIICDPAFIKKAQ</sequence>
<keyword evidence="2" id="KW-1185">Reference proteome</keyword>
<evidence type="ECO:0000313" key="1">
    <source>
        <dbReference type="EMBL" id="KAJ2984115.1"/>
    </source>
</evidence>
<protein>
    <submittedName>
        <fullName evidence="1">Uncharacterized protein</fullName>
    </submittedName>
</protein>
<proteinExistence type="predicted"/>
<comment type="caution">
    <text evidence="1">The sequence shown here is derived from an EMBL/GenBank/DDBJ whole genome shotgun (WGS) entry which is preliminary data.</text>
</comment>
<evidence type="ECO:0000313" key="2">
    <source>
        <dbReference type="Proteomes" id="UP001143910"/>
    </source>
</evidence>
<organism evidence="1 2">
    <name type="scientific">Zarea fungicola</name>
    <dbReference type="NCBI Taxonomy" id="93591"/>
    <lineage>
        <taxon>Eukaryota</taxon>
        <taxon>Fungi</taxon>
        <taxon>Dikarya</taxon>
        <taxon>Ascomycota</taxon>
        <taxon>Pezizomycotina</taxon>
        <taxon>Sordariomycetes</taxon>
        <taxon>Hypocreomycetidae</taxon>
        <taxon>Hypocreales</taxon>
        <taxon>Cordycipitaceae</taxon>
        <taxon>Zarea</taxon>
    </lineage>
</organism>
<dbReference type="EMBL" id="JANJQO010000006">
    <property type="protein sequence ID" value="KAJ2984115.1"/>
    <property type="molecule type" value="Genomic_DNA"/>
</dbReference>